<dbReference type="InterPro" id="IPR003346">
    <property type="entry name" value="Transposase_20"/>
</dbReference>
<sequence>MVGKRSELITALDGRFDDHHAELARMLLGQIDALFTQIDILTVRIEELIAELPGAAGAIDHNDPAMGPGAGIDANRDNVAGDPATGDDTRVDPAAVAHCAPSVIERLDEIPGIGQRAAQMIIAEIGLDMSRFPTPEHLVSWASLCPRTIQSGPISRGGKTGKGNPYLKAALGEAAAATAKTNTFLGERYRRLVKRRGKLKALLGVARTILRIIWQLLADSTARFHDLGADYHATRINTERRTHNYVTQLMAMGYHITLEPAA</sequence>
<dbReference type="RefSeq" id="WP_249762927.1">
    <property type="nucleotide sequence ID" value="NZ_CP097320.1"/>
</dbReference>
<dbReference type="InterPro" id="IPR047650">
    <property type="entry name" value="Transpos_IS110"/>
</dbReference>
<reference evidence="2" key="1">
    <citation type="submission" date="2022-05" db="EMBL/GenBank/DDBJ databases">
        <title>A methanotrophic Mycobacterium dominates a cave microbial ecosystem.</title>
        <authorList>
            <person name="Van Spanning R.J.M."/>
            <person name="Guan Q."/>
            <person name="Melkonian C."/>
            <person name="Gallant J."/>
            <person name="Polerecky L."/>
            <person name="Flot J.-F."/>
            <person name="Brandt B.W."/>
            <person name="Braster M."/>
            <person name="Iturbe Espinoza P."/>
            <person name="Aerts J."/>
            <person name="Meima-Franke M."/>
            <person name="Piersma S.R."/>
            <person name="Bunduc C."/>
            <person name="Ummels R."/>
            <person name="Pain A."/>
            <person name="Fleming E.J."/>
            <person name="van der Wel N."/>
            <person name="Gherman V.D."/>
            <person name="Sarbu S.M."/>
            <person name="Bodelier P.L.E."/>
            <person name="Bitter W."/>
        </authorList>
    </citation>
    <scope>NUCLEOTIDE SEQUENCE</scope>
    <source>
        <strain evidence="2">Sulfur Cave</strain>
    </source>
</reference>
<proteinExistence type="predicted"/>
<organism evidence="2 3">
    <name type="scientific">Candidatus Mycobacterium methanotrophicum</name>
    <dbReference type="NCBI Taxonomy" id="2943498"/>
    <lineage>
        <taxon>Bacteria</taxon>
        <taxon>Bacillati</taxon>
        <taxon>Actinomycetota</taxon>
        <taxon>Actinomycetes</taxon>
        <taxon>Mycobacteriales</taxon>
        <taxon>Mycobacteriaceae</taxon>
        <taxon>Mycobacterium</taxon>
    </lineage>
</organism>
<evidence type="ECO:0000313" key="3">
    <source>
        <dbReference type="Proteomes" id="UP001056610"/>
    </source>
</evidence>
<feature type="domain" description="Transposase IS116/IS110/IS902 C-terminal" evidence="1">
    <location>
        <begin position="105"/>
        <end position="185"/>
    </location>
</feature>
<accession>A0ABY4QIK1</accession>
<dbReference type="PANTHER" id="PTHR33055:SF15">
    <property type="entry name" value="TRANSPOSASE-RELATED"/>
    <property type="match status" value="1"/>
</dbReference>
<dbReference type="PANTHER" id="PTHR33055">
    <property type="entry name" value="TRANSPOSASE FOR INSERTION SEQUENCE ELEMENT IS1111A"/>
    <property type="match status" value="1"/>
</dbReference>
<evidence type="ECO:0000313" key="2">
    <source>
        <dbReference type="EMBL" id="UQX10369.1"/>
    </source>
</evidence>
<name>A0ABY4QIK1_9MYCO</name>
<dbReference type="EMBL" id="CP097320">
    <property type="protein sequence ID" value="UQX10369.1"/>
    <property type="molecule type" value="Genomic_DNA"/>
</dbReference>
<protein>
    <submittedName>
        <fullName evidence="2">Transposase</fullName>
    </submittedName>
</protein>
<gene>
    <name evidence="2" type="ORF">M5I08_19930</name>
</gene>
<keyword evidence="3" id="KW-1185">Reference proteome</keyword>
<dbReference type="Proteomes" id="UP001056610">
    <property type="component" value="Chromosome"/>
</dbReference>
<dbReference type="Pfam" id="PF02371">
    <property type="entry name" value="Transposase_20"/>
    <property type="match status" value="1"/>
</dbReference>
<evidence type="ECO:0000259" key="1">
    <source>
        <dbReference type="Pfam" id="PF02371"/>
    </source>
</evidence>